<protein>
    <submittedName>
        <fullName evidence="1">Uncharacterized protein</fullName>
    </submittedName>
</protein>
<sequence>MSQDILDEINSLIKKYFDDQKEEEFIPGKTKIPLAVP</sequence>
<accession>A0A382VEZ8</accession>
<dbReference type="AlphaFoldDB" id="A0A382VEZ8"/>
<name>A0A382VEZ8_9ZZZZ</name>
<proteinExistence type="predicted"/>
<gene>
    <name evidence="1" type="ORF">METZ01_LOCUS397927</name>
</gene>
<dbReference type="EMBL" id="UINC01151457">
    <property type="protein sequence ID" value="SVD45073.1"/>
    <property type="molecule type" value="Genomic_DNA"/>
</dbReference>
<feature type="non-terminal residue" evidence="1">
    <location>
        <position position="37"/>
    </location>
</feature>
<organism evidence="1">
    <name type="scientific">marine metagenome</name>
    <dbReference type="NCBI Taxonomy" id="408172"/>
    <lineage>
        <taxon>unclassified sequences</taxon>
        <taxon>metagenomes</taxon>
        <taxon>ecological metagenomes</taxon>
    </lineage>
</organism>
<reference evidence="1" key="1">
    <citation type="submission" date="2018-05" db="EMBL/GenBank/DDBJ databases">
        <authorList>
            <person name="Lanie J.A."/>
            <person name="Ng W.-L."/>
            <person name="Kazmierczak K.M."/>
            <person name="Andrzejewski T.M."/>
            <person name="Davidsen T.M."/>
            <person name="Wayne K.J."/>
            <person name="Tettelin H."/>
            <person name="Glass J.I."/>
            <person name="Rusch D."/>
            <person name="Podicherti R."/>
            <person name="Tsui H.-C.T."/>
            <person name="Winkler M.E."/>
        </authorList>
    </citation>
    <scope>NUCLEOTIDE SEQUENCE</scope>
</reference>
<evidence type="ECO:0000313" key="1">
    <source>
        <dbReference type="EMBL" id="SVD45073.1"/>
    </source>
</evidence>